<reference evidence="1 2" key="1">
    <citation type="journal article" date="2013" name="BMC Genomics">
        <title>Comparative genomics reveals distinct host-interacting traits of three major human-associated propionibacteria.</title>
        <authorList>
            <person name="Mak T.N."/>
            <person name="Schmid M."/>
            <person name="Brzuszkiewicz E."/>
            <person name="Zeng G."/>
            <person name="Meyer R."/>
            <person name="Sfanos K.S."/>
            <person name="Brinkmann V."/>
            <person name="Meyer T.F."/>
            <person name="Bruggemann H."/>
        </authorList>
    </citation>
    <scope>NUCLEOTIDE SEQUENCE [LARGE SCALE GENOMIC DNA]</scope>
    <source>
        <strain evidence="1 2">TM11</strain>
    </source>
</reference>
<organism evidence="1 2">
    <name type="scientific">Cutibacterium granulosum TM11</name>
    <dbReference type="NCBI Taxonomy" id="1292373"/>
    <lineage>
        <taxon>Bacteria</taxon>
        <taxon>Bacillati</taxon>
        <taxon>Actinomycetota</taxon>
        <taxon>Actinomycetes</taxon>
        <taxon>Propionibacteriales</taxon>
        <taxon>Propionibacteriaceae</taxon>
        <taxon>Cutibacterium</taxon>
    </lineage>
</organism>
<evidence type="ECO:0000313" key="2">
    <source>
        <dbReference type="Proteomes" id="UP000053711"/>
    </source>
</evidence>
<protein>
    <submittedName>
        <fullName evidence="1">Uncharacterized protein</fullName>
    </submittedName>
</protein>
<keyword evidence="2" id="KW-1185">Reference proteome</keyword>
<gene>
    <name evidence="1" type="ORF">H640_08941</name>
</gene>
<name>A0ACB4ULJ9_9ACTN</name>
<accession>A0ACB4ULJ9</accession>
<dbReference type="EMBL" id="AOST01000084">
    <property type="protein sequence ID" value="ERF62707.1"/>
    <property type="molecule type" value="Genomic_DNA"/>
</dbReference>
<proteinExistence type="predicted"/>
<comment type="caution">
    <text evidence="1">The sequence shown here is derived from an EMBL/GenBank/DDBJ whole genome shotgun (WGS) entry which is preliminary data.</text>
</comment>
<sequence length="49" mass="5408">MNWSRSWGNDSLTEADPAIETAAKDEKSGVDVPPQWSVQPAKRANDLHT</sequence>
<evidence type="ECO:0000313" key="1">
    <source>
        <dbReference type="EMBL" id="ERF62707.1"/>
    </source>
</evidence>
<dbReference type="Proteomes" id="UP000053711">
    <property type="component" value="Unassembled WGS sequence"/>
</dbReference>